<evidence type="ECO:0000313" key="3">
    <source>
        <dbReference type="Proteomes" id="UP000499080"/>
    </source>
</evidence>
<comment type="caution">
    <text evidence="2">The sequence shown here is derived from an EMBL/GenBank/DDBJ whole genome shotgun (WGS) entry which is preliminary data.</text>
</comment>
<dbReference type="Proteomes" id="UP000499080">
    <property type="component" value="Unassembled WGS sequence"/>
</dbReference>
<evidence type="ECO:0000313" key="1">
    <source>
        <dbReference type="EMBL" id="GBN84843.1"/>
    </source>
</evidence>
<keyword evidence="3" id="KW-1185">Reference proteome</keyword>
<name>A0A4Y2SB80_ARAVE</name>
<dbReference type="EMBL" id="BGPR01020521">
    <property type="protein sequence ID" value="GBN84846.1"/>
    <property type="molecule type" value="Genomic_DNA"/>
</dbReference>
<accession>A0A4Y2SB80</accession>
<organism evidence="2 3">
    <name type="scientific">Araneus ventricosus</name>
    <name type="common">Orbweaver spider</name>
    <name type="synonym">Epeira ventricosa</name>
    <dbReference type="NCBI Taxonomy" id="182803"/>
    <lineage>
        <taxon>Eukaryota</taxon>
        <taxon>Metazoa</taxon>
        <taxon>Ecdysozoa</taxon>
        <taxon>Arthropoda</taxon>
        <taxon>Chelicerata</taxon>
        <taxon>Arachnida</taxon>
        <taxon>Araneae</taxon>
        <taxon>Araneomorphae</taxon>
        <taxon>Entelegynae</taxon>
        <taxon>Araneoidea</taxon>
        <taxon>Araneidae</taxon>
        <taxon>Araneus</taxon>
    </lineage>
</organism>
<dbReference type="EMBL" id="BGPR01020519">
    <property type="protein sequence ID" value="GBN84843.1"/>
    <property type="molecule type" value="Genomic_DNA"/>
</dbReference>
<gene>
    <name evidence="1" type="ORF">AVEN_162568_1</name>
    <name evidence="2" type="ORF">AVEN_93021_1</name>
</gene>
<proteinExistence type="predicted"/>
<protein>
    <submittedName>
        <fullName evidence="2">Uncharacterized protein</fullName>
    </submittedName>
</protein>
<dbReference type="AlphaFoldDB" id="A0A4Y2SB80"/>
<evidence type="ECO:0000313" key="2">
    <source>
        <dbReference type="EMBL" id="GBN84846.1"/>
    </source>
</evidence>
<reference evidence="2 3" key="1">
    <citation type="journal article" date="2019" name="Sci. Rep.">
        <title>Orb-weaving spider Araneus ventricosus genome elucidates the spidroin gene catalogue.</title>
        <authorList>
            <person name="Kono N."/>
            <person name="Nakamura H."/>
            <person name="Ohtoshi R."/>
            <person name="Moran D.A.P."/>
            <person name="Shinohara A."/>
            <person name="Yoshida Y."/>
            <person name="Fujiwara M."/>
            <person name="Mori M."/>
            <person name="Tomita M."/>
            <person name="Arakawa K."/>
        </authorList>
    </citation>
    <scope>NUCLEOTIDE SEQUENCE [LARGE SCALE GENOMIC DNA]</scope>
</reference>
<sequence length="137" mass="15896">MSSALEKGGSFFRLSLKPFCQVAEEELHKRQIGVSFQTCLQLSKKMKVTFVSLFSRTIRQSILRRTLQATDCLVFPDMSSALEKDESFFRLSLKPFCQVAEEELHKLQTGVLVHLDRRLEKKPLVFLRVPNVICWKF</sequence>